<dbReference type="PANTHER" id="PTHR43244:SF1">
    <property type="entry name" value="5,10-METHYLENETETRAHYDROMETHANOPTERIN REDUCTASE"/>
    <property type="match status" value="1"/>
</dbReference>
<dbReference type="Pfam" id="PF00296">
    <property type="entry name" value="Bac_luciferase"/>
    <property type="match status" value="1"/>
</dbReference>
<protein>
    <submittedName>
        <fullName evidence="3">LLM class flavin-dependent oxidoreductase</fullName>
    </submittedName>
</protein>
<dbReference type="GO" id="GO:0016705">
    <property type="term" value="F:oxidoreductase activity, acting on paired donors, with incorporation or reduction of molecular oxygen"/>
    <property type="evidence" value="ECO:0007669"/>
    <property type="project" value="InterPro"/>
</dbReference>
<dbReference type="Proteomes" id="UP000433493">
    <property type="component" value="Unassembled WGS sequence"/>
</dbReference>
<reference evidence="3 4" key="1">
    <citation type="submission" date="2019-09" db="EMBL/GenBank/DDBJ databases">
        <title>Phylogeny of genus Pseudoclavibacter and closely related genus.</title>
        <authorList>
            <person name="Li Y."/>
        </authorList>
    </citation>
    <scope>NUCLEOTIDE SEQUENCE [LARGE SCALE GENOMIC DNA]</scope>
    <source>
        <strain evidence="3 4">KCTC 13959</strain>
    </source>
</reference>
<dbReference type="PANTHER" id="PTHR43244">
    <property type="match status" value="1"/>
</dbReference>
<name>A0A7J5BFV2_9MICO</name>
<dbReference type="InterPro" id="IPR036661">
    <property type="entry name" value="Luciferase-like_sf"/>
</dbReference>
<evidence type="ECO:0000256" key="1">
    <source>
        <dbReference type="ARBA" id="ARBA00023002"/>
    </source>
</evidence>
<gene>
    <name evidence="3" type="ORF">F8O05_02460</name>
</gene>
<dbReference type="AlphaFoldDB" id="A0A7J5BFV2"/>
<dbReference type="SUPFAM" id="SSF51679">
    <property type="entry name" value="Bacterial luciferase-like"/>
    <property type="match status" value="1"/>
</dbReference>
<sequence>MTLRFGLALQNDFPPGSDVQSRIAQLREQAQEAARGGIDSLWVLQHYLGSMPTLQPVHLLSALVEDSGDLGLGTNMYILPLRHPAGVAEEFSTLDNLSGGRARAGFGMGYRENEFESFGIPMKERIGRYTESIEIIRALWRGEPVTYEGKYFQLDNEKISLPPVQAGGPPIFVGAGAHKKGIERAAKLGDAWIVPPHVTGERLTRAAELYRAARAENGADPATDRFMIRRELVLHEDRDQALREGAEARTRLTAEYGKYNAPDKTADYAQLTDEKAAEEKATEAYIFTDPDGAVEQFRELEAQGVTDIVLRMQWFDLPHERMLKTLRLFREEVLPRLQSEALVP</sequence>
<comment type="caution">
    <text evidence="3">The sequence shown here is derived from an EMBL/GenBank/DDBJ whole genome shotgun (WGS) entry which is preliminary data.</text>
</comment>
<evidence type="ECO:0000259" key="2">
    <source>
        <dbReference type="Pfam" id="PF00296"/>
    </source>
</evidence>
<dbReference type="InterPro" id="IPR050564">
    <property type="entry name" value="F420-G6PD/mer"/>
</dbReference>
<dbReference type="EMBL" id="WBKB01000001">
    <property type="protein sequence ID" value="KAB1645137.1"/>
    <property type="molecule type" value="Genomic_DNA"/>
</dbReference>
<dbReference type="InterPro" id="IPR011251">
    <property type="entry name" value="Luciferase-like_dom"/>
</dbReference>
<accession>A0A7J5BFV2</accession>
<dbReference type="Gene3D" id="3.20.20.30">
    <property type="entry name" value="Luciferase-like domain"/>
    <property type="match status" value="1"/>
</dbReference>
<proteinExistence type="predicted"/>
<dbReference type="RefSeq" id="WP_158051147.1">
    <property type="nucleotide sequence ID" value="NZ_WBKB01000001.1"/>
</dbReference>
<evidence type="ECO:0000313" key="3">
    <source>
        <dbReference type="EMBL" id="KAB1645137.1"/>
    </source>
</evidence>
<feature type="domain" description="Luciferase-like" evidence="2">
    <location>
        <begin position="4"/>
        <end position="306"/>
    </location>
</feature>
<keyword evidence="1" id="KW-0560">Oxidoreductase</keyword>
<organism evidence="3 4">
    <name type="scientific">Gulosibacter chungangensis</name>
    <dbReference type="NCBI Taxonomy" id="979746"/>
    <lineage>
        <taxon>Bacteria</taxon>
        <taxon>Bacillati</taxon>
        <taxon>Actinomycetota</taxon>
        <taxon>Actinomycetes</taxon>
        <taxon>Micrococcales</taxon>
        <taxon>Microbacteriaceae</taxon>
        <taxon>Gulosibacter</taxon>
    </lineage>
</organism>
<keyword evidence="4" id="KW-1185">Reference proteome</keyword>
<evidence type="ECO:0000313" key="4">
    <source>
        <dbReference type="Proteomes" id="UP000433493"/>
    </source>
</evidence>
<dbReference type="OrthoDB" id="7903015at2"/>